<evidence type="ECO:0000259" key="1">
    <source>
        <dbReference type="Pfam" id="PF14206"/>
    </source>
</evidence>
<organism evidence="2 3">
    <name type="scientific">Aliiroseovarius crassostreae</name>
    <dbReference type="NCBI Taxonomy" id="154981"/>
    <lineage>
        <taxon>Bacteria</taxon>
        <taxon>Pseudomonadati</taxon>
        <taxon>Pseudomonadota</taxon>
        <taxon>Alphaproteobacteria</taxon>
        <taxon>Rhodobacterales</taxon>
        <taxon>Paracoccaceae</taxon>
        <taxon>Aliiroseovarius</taxon>
    </lineage>
</organism>
<dbReference type="Proteomes" id="UP000050471">
    <property type="component" value="Unassembled WGS sequence"/>
</dbReference>
<sequence length="136" mass="15858">MTEISAWFTNYVRFLDVQDHAGAKKIGDYFLCPCCQLPTLEERATYEICQVCWWEDDGQDEATADQVTGGPNGRHSLTRARENFGLHMHMYDPEAAIDVVHKPSKRRLEMLQYLEDIRSERAQFSLERFRELVEAL</sequence>
<comment type="caution">
    <text evidence="2">The sequence shown here is derived from an EMBL/GenBank/DDBJ whole genome shotgun (WGS) entry which is preliminary data.</text>
</comment>
<dbReference type="AlphaFoldDB" id="A0A0P7IWP9"/>
<keyword evidence="3" id="KW-1185">Reference proteome</keyword>
<dbReference type="Pfam" id="PF14206">
    <property type="entry name" value="Cys_rich_CPCC"/>
    <property type="match status" value="1"/>
</dbReference>
<evidence type="ECO:0000313" key="3">
    <source>
        <dbReference type="Proteomes" id="UP000050471"/>
    </source>
</evidence>
<dbReference type="InterPro" id="IPR025983">
    <property type="entry name" value="Cys_rich_CPCC"/>
</dbReference>
<evidence type="ECO:0000313" key="2">
    <source>
        <dbReference type="EMBL" id="KPN63965.1"/>
    </source>
</evidence>
<name>A0A0P7IWP9_9RHOB</name>
<accession>A0A0P7IWP9</accession>
<protein>
    <recommendedName>
        <fullName evidence="1">Cysteine-rich CPCC domain-containing protein</fullName>
    </recommendedName>
</protein>
<dbReference type="STRING" id="154981.AKJ29_14940"/>
<dbReference type="RefSeq" id="WP_055187753.1">
    <property type="nucleotide sequence ID" value="NZ_FPBS01000004.1"/>
</dbReference>
<dbReference type="OrthoDB" id="1456570at2"/>
<proteinExistence type="predicted"/>
<reference evidence="2 3" key="1">
    <citation type="submission" date="2015-09" db="EMBL/GenBank/DDBJ databases">
        <title>Draft genome sequence of Aliiroseovarius crassostreae CV919-312TSm, the causative agent of Roseovarius Oyster Disease (formerly Juvenile Oyster Disease).</title>
        <authorList>
            <person name="Kessner L."/>
            <person name="Spinard E."/>
            <person name="Nelson D."/>
        </authorList>
    </citation>
    <scope>NUCLEOTIDE SEQUENCE [LARGE SCALE GENOMIC DNA]</scope>
    <source>
        <strain evidence="2 3">CV919-312</strain>
    </source>
</reference>
<dbReference type="EMBL" id="LKBA01000004">
    <property type="protein sequence ID" value="KPN63965.1"/>
    <property type="molecule type" value="Genomic_DNA"/>
</dbReference>
<feature type="domain" description="Cysteine-rich CPCC" evidence="1">
    <location>
        <begin position="31"/>
        <end position="85"/>
    </location>
</feature>
<gene>
    <name evidence="2" type="ORF">AKJ29_14940</name>
</gene>